<comment type="caution">
    <text evidence="1">The sequence shown here is derived from an EMBL/GenBank/DDBJ whole genome shotgun (WGS) entry which is preliminary data.</text>
</comment>
<dbReference type="Proteomes" id="UP000828251">
    <property type="component" value="Unassembled WGS sequence"/>
</dbReference>
<sequence>MGDPTVQLTIAGMLPCKPTLVGKVSKKMGLPSHTTENGGFSAVPSQRALLQTGGQA</sequence>
<evidence type="ECO:0000313" key="2">
    <source>
        <dbReference type="Proteomes" id="UP000828251"/>
    </source>
</evidence>
<keyword evidence="2" id="KW-1185">Reference proteome</keyword>
<proteinExistence type="predicted"/>
<gene>
    <name evidence="1" type="ORF">J1N35_044270</name>
</gene>
<evidence type="ECO:0000313" key="1">
    <source>
        <dbReference type="EMBL" id="KAH1032096.1"/>
    </source>
</evidence>
<reference evidence="1 2" key="1">
    <citation type="journal article" date="2021" name="Plant Biotechnol. J.">
        <title>Multi-omics assisted identification of the key and species-specific regulatory components of drought-tolerant mechanisms in Gossypium stocksii.</title>
        <authorList>
            <person name="Yu D."/>
            <person name="Ke L."/>
            <person name="Zhang D."/>
            <person name="Wu Y."/>
            <person name="Sun Y."/>
            <person name="Mei J."/>
            <person name="Sun J."/>
            <person name="Sun Y."/>
        </authorList>
    </citation>
    <scope>NUCLEOTIDE SEQUENCE [LARGE SCALE GENOMIC DNA]</scope>
    <source>
        <strain evidence="2">cv. E1</strain>
        <tissue evidence="1">Leaf</tissue>
    </source>
</reference>
<dbReference type="AlphaFoldDB" id="A0A9D3U8Q8"/>
<organism evidence="1 2">
    <name type="scientific">Gossypium stocksii</name>
    <dbReference type="NCBI Taxonomy" id="47602"/>
    <lineage>
        <taxon>Eukaryota</taxon>
        <taxon>Viridiplantae</taxon>
        <taxon>Streptophyta</taxon>
        <taxon>Embryophyta</taxon>
        <taxon>Tracheophyta</taxon>
        <taxon>Spermatophyta</taxon>
        <taxon>Magnoliopsida</taxon>
        <taxon>eudicotyledons</taxon>
        <taxon>Gunneridae</taxon>
        <taxon>Pentapetalae</taxon>
        <taxon>rosids</taxon>
        <taxon>malvids</taxon>
        <taxon>Malvales</taxon>
        <taxon>Malvaceae</taxon>
        <taxon>Malvoideae</taxon>
        <taxon>Gossypium</taxon>
    </lineage>
</organism>
<dbReference type="EMBL" id="JAIQCV010000013">
    <property type="protein sequence ID" value="KAH1032096.1"/>
    <property type="molecule type" value="Genomic_DNA"/>
</dbReference>
<name>A0A9D3U8Q8_9ROSI</name>
<protein>
    <submittedName>
        <fullName evidence="1">Uncharacterized protein</fullName>
    </submittedName>
</protein>
<dbReference type="OrthoDB" id="3257095at2759"/>
<accession>A0A9D3U8Q8</accession>